<keyword evidence="6" id="KW-0966">Cell projection</keyword>
<organism evidence="7 8">
    <name type="scientific">Chlamydomonas schloesseri</name>
    <dbReference type="NCBI Taxonomy" id="2026947"/>
    <lineage>
        <taxon>Eukaryota</taxon>
        <taxon>Viridiplantae</taxon>
        <taxon>Chlorophyta</taxon>
        <taxon>core chlorophytes</taxon>
        <taxon>Chlorophyceae</taxon>
        <taxon>CS clade</taxon>
        <taxon>Chlamydomonadales</taxon>
        <taxon>Chlamydomonadaceae</taxon>
        <taxon>Chlamydomonas</taxon>
    </lineage>
</organism>
<keyword evidence="5" id="KW-0206">Cytoskeleton</keyword>
<evidence type="ECO:0000313" key="7">
    <source>
        <dbReference type="EMBL" id="KAG2431242.1"/>
    </source>
</evidence>
<evidence type="ECO:0000256" key="3">
    <source>
        <dbReference type="ARBA" id="ARBA00022174"/>
    </source>
</evidence>
<keyword evidence="8" id="KW-1185">Reference proteome</keyword>
<evidence type="ECO:0000256" key="4">
    <source>
        <dbReference type="ARBA" id="ARBA00022490"/>
    </source>
</evidence>
<comment type="subcellular location">
    <subcellularLocation>
        <location evidence="1">Cytoplasm</location>
        <location evidence="1">Cytoskeleton</location>
        <location evidence="1">Cilium axoneme</location>
    </subcellularLocation>
</comment>
<reference evidence="7" key="1">
    <citation type="journal article" date="2020" name="bioRxiv">
        <title>Comparative genomics of Chlamydomonas.</title>
        <authorList>
            <person name="Craig R.J."/>
            <person name="Hasan A.R."/>
            <person name="Ness R.W."/>
            <person name="Keightley P.D."/>
        </authorList>
    </citation>
    <scope>NUCLEOTIDE SEQUENCE</scope>
    <source>
        <strain evidence="7">CCAP 11/173</strain>
    </source>
</reference>
<dbReference type="InterPro" id="IPR029416">
    <property type="entry name" value="CFAP300"/>
</dbReference>
<name>A0A835SQ32_9CHLO</name>
<evidence type="ECO:0000313" key="8">
    <source>
        <dbReference type="Proteomes" id="UP000613740"/>
    </source>
</evidence>
<protein>
    <recommendedName>
        <fullName evidence="3">Cilia- and flagella-associated protein 300</fullName>
    </recommendedName>
</protein>
<evidence type="ECO:0000256" key="2">
    <source>
        <dbReference type="ARBA" id="ARBA00009205"/>
    </source>
</evidence>
<dbReference type="OrthoDB" id="567861at2759"/>
<dbReference type="PANTHER" id="PTHR31078:SF1">
    <property type="entry name" value="CILIA- AND FLAGELLA-ASSOCIATED PROTEIN 300"/>
    <property type="match status" value="1"/>
</dbReference>
<keyword evidence="4" id="KW-0963">Cytoplasm</keyword>
<dbReference type="PANTHER" id="PTHR31078">
    <property type="entry name" value="CILIA- AND FLAGELLA-ASSOCIATED PROTEIN 300"/>
    <property type="match status" value="1"/>
</dbReference>
<dbReference type="EMBL" id="JAEHOD010000074">
    <property type="protein sequence ID" value="KAG2431242.1"/>
    <property type="molecule type" value="Genomic_DNA"/>
</dbReference>
<evidence type="ECO:0000256" key="6">
    <source>
        <dbReference type="ARBA" id="ARBA00023273"/>
    </source>
</evidence>
<dbReference type="GO" id="GO:0005930">
    <property type="term" value="C:axoneme"/>
    <property type="evidence" value="ECO:0007669"/>
    <property type="project" value="UniProtKB-SubCell"/>
</dbReference>
<dbReference type="Proteomes" id="UP000613740">
    <property type="component" value="Unassembled WGS sequence"/>
</dbReference>
<proteinExistence type="inferred from homology"/>
<dbReference type="AlphaFoldDB" id="A0A835SQ32"/>
<gene>
    <name evidence="7" type="ORF">HYH02_013376</name>
</gene>
<dbReference type="Pfam" id="PF14926">
    <property type="entry name" value="CFAP300"/>
    <property type="match status" value="1"/>
</dbReference>
<accession>A0A835SQ32</accession>
<comment type="similarity">
    <text evidence="2">Belongs to the CFAP300 family.</text>
</comment>
<evidence type="ECO:0000256" key="1">
    <source>
        <dbReference type="ARBA" id="ARBA00004430"/>
    </source>
</evidence>
<comment type="caution">
    <text evidence="7">The sequence shown here is derived from an EMBL/GenBank/DDBJ whole genome shotgun (WGS) entry which is preliminary data.</text>
</comment>
<sequence length="191" mass="20959">MSADAAALLRSAPLRTDIFDKLTETSPPIVRSNGDIGKCMEDNRDGFQISDLLREMILAGDDSENACPYSDAERDELLWRLFEHVVLGGSCCQYEDKVEPYVETSKRLYKELVCAQKDAASGKVQTVSAVYKINSIQGEAGPLELFPQSLAQNFCYAAVDPVRRIVKILYHATCRTGDVHATSGVDCNGSS</sequence>
<evidence type="ECO:0000256" key="5">
    <source>
        <dbReference type="ARBA" id="ARBA00023212"/>
    </source>
</evidence>